<feature type="transmembrane region" description="Helical" evidence="1">
    <location>
        <begin position="12"/>
        <end position="32"/>
    </location>
</feature>
<reference evidence="2 3" key="1">
    <citation type="submission" date="2015-10" db="EMBL/GenBank/DDBJ databases">
        <title>Genome analyses suggest a sexual origin of heterokaryosis in a supposedly ancient asexual fungus.</title>
        <authorList>
            <person name="Ropars J."/>
            <person name="Sedzielewska K."/>
            <person name="Noel J."/>
            <person name="Charron P."/>
            <person name="Farinelli L."/>
            <person name="Marton T."/>
            <person name="Kruger M."/>
            <person name="Pelin A."/>
            <person name="Brachmann A."/>
            <person name="Corradi N."/>
        </authorList>
    </citation>
    <scope>NUCLEOTIDE SEQUENCE [LARGE SCALE GENOMIC DNA]</scope>
    <source>
        <strain evidence="2 3">A4</strain>
    </source>
</reference>
<dbReference type="AlphaFoldDB" id="A0A2I1GGS4"/>
<proteinExistence type="predicted"/>
<organism evidence="2 3">
    <name type="scientific">Rhizophagus irregularis</name>
    <dbReference type="NCBI Taxonomy" id="588596"/>
    <lineage>
        <taxon>Eukaryota</taxon>
        <taxon>Fungi</taxon>
        <taxon>Fungi incertae sedis</taxon>
        <taxon>Mucoromycota</taxon>
        <taxon>Glomeromycotina</taxon>
        <taxon>Glomeromycetes</taxon>
        <taxon>Glomerales</taxon>
        <taxon>Glomeraceae</taxon>
        <taxon>Rhizophagus</taxon>
    </lineage>
</organism>
<name>A0A2I1GGS4_9GLOM</name>
<feature type="transmembrane region" description="Helical" evidence="1">
    <location>
        <begin position="44"/>
        <end position="62"/>
    </location>
</feature>
<accession>A0A2I1GGS4</accession>
<comment type="caution">
    <text evidence="2">The sequence shown here is derived from an EMBL/GenBank/DDBJ whole genome shotgun (WGS) entry which is preliminary data.</text>
</comment>
<keyword evidence="3" id="KW-1185">Reference proteome</keyword>
<evidence type="ECO:0000313" key="3">
    <source>
        <dbReference type="Proteomes" id="UP000234323"/>
    </source>
</evidence>
<evidence type="ECO:0000256" key="1">
    <source>
        <dbReference type="SAM" id="Phobius"/>
    </source>
</evidence>
<evidence type="ECO:0000313" key="2">
    <source>
        <dbReference type="EMBL" id="PKY45840.1"/>
    </source>
</evidence>
<dbReference type="EMBL" id="LLXI01000412">
    <property type="protein sequence ID" value="PKY45840.1"/>
    <property type="molecule type" value="Genomic_DNA"/>
</dbReference>
<keyword evidence="1" id="KW-1133">Transmembrane helix</keyword>
<keyword evidence="1" id="KW-0472">Membrane</keyword>
<sequence length="63" mass="6602">MNVNVTYVVNTIILVMNVISVTNVGEVIDIVLKIVKIVTNAKDPVIIIVSAIGATIVVIAAIS</sequence>
<gene>
    <name evidence="2" type="ORF">RhiirA4_401739</name>
</gene>
<dbReference type="Proteomes" id="UP000234323">
    <property type="component" value="Unassembled WGS sequence"/>
</dbReference>
<protein>
    <submittedName>
        <fullName evidence="2">Uncharacterized protein</fullName>
    </submittedName>
</protein>
<keyword evidence="1" id="KW-0812">Transmembrane</keyword>